<dbReference type="PANTHER" id="PTHR21512:SF5">
    <property type="entry name" value="TRAFFICKING PROTEIN PARTICLE COMPLEX SUBUNIT 9"/>
    <property type="match status" value="1"/>
</dbReference>
<dbReference type="InterPro" id="IPR058563">
    <property type="entry name" value="Trs120_TRAPPC9_N"/>
</dbReference>
<dbReference type="PANTHER" id="PTHR21512">
    <property type="entry name" value="TRAFFICKING PROTEIN PARTICLE COMPLEX SUBUNIT 9"/>
    <property type="match status" value="1"/>
</dbReference>
<feature type="compositionally biased region" description="Low complexity" evidence="1">
    <location>
        <begin position="372"/>
        <end position="385"/>
    </location>
</feature>
<proteinExistence type="predicted"/>
<feature type="non-terminal residue" evidence="3">
    <location>
        <position position="396"/>
    </location>
</feature>
<evidence type="ECO:0000313" key="4">
    <source>
        <dbReference type="Proteomes" id="UP001150907"/>
    </source>
</evidence>
<dbReference type="OrthoDB" id="27962at2759"/>
<feature type="compositionally biased region" description="Polar residues" evidence="1">
    <location>
        <begin position="306"/>
        <end position="321"/>
    </location>
</feature>
<dbReference type="InterPro" id="IPR013935">
    <property type="entry name" value="Trs120_TRAPPC9"/>
</dbReference>
<dbReference type="Pfam" id="PF08626">
    <property type="entry name" value="TRAPPC9-Trs120"/>
    <property type="match status" value="1"/>
</dbReference>
<feature type="region of interest" description="Disordered" evidence="1">
    <location>
        <begin position="247"/>
        <end position="396"/>
    </location>
</feature>
<feature type="compositionally biased region" description="Low complexity" evidence="1">
    <location>
        <begin position="280"/>
        <end position="304"/>
    </location>
</feature>
<dbReference type="EMBL" id="JANBQF010000923">
    <property type="protein sequence ID" value="KAJ1998580.1"/>
    <property type="molecule type" value="Genomic_DNA"/>
</dbReference>
<evidence type="ECO:0000256" key="1">
    <source>
        <dbReference type="SAM" id="MobiDB-lite"/>
    </source>
</evidence>
<dbReference type="AlphaFoldDB" id="A0A9W8BEA3"/>
<evidence type="ECO:0000259" key="2">
    <source>
        <dbReference type="Pfam" id="PF08626"/>
    </source>
</evidence>
<gene>
    <name evidence="3" type="ORF">H4R26_005403</name>
</gene>
<comment type="caution">
    <text evidence="3">The sequence shown here is derived from an EMBL/GenBank/DDBJ whole genome shotgun (WGS) entry which is preliminary data.</text>
</comment>
<feature type="compositionally biased region" description="Polar residues" evidence="1">
    <location>
        <begin position="345"/>
        <end position="361"/>
    </location>
</feature>
<name>A0A9W8BEA3_9FUNG</name>
<feature type="region of interest" description="Disordered" evidence="1">
    <location>
        <begin position="1"/>
        <end position="33"/>
    </location>
</feature>
<dbReference type="Proteomes" id="UP001150907">
    <property type="component" value="Unassembled WGS sequence"/>
</dbReference>
<feature type="domain" description="Trs120/TRAPPC9 N-terminal" evidence="2">
    <location>
        <begin position="49"/>
        <end position="396"/>
    </location>
</feature>
<accession>A0A9W8BEA3</accession>
<organism evidence="3 4">
    <name type="scientific">Coemansia thaxteri</name>
    <dbReference type="NCBI Taxonomy" id="2663907"/>
    <lineage>
        <taxon>Eukaryota</taxon>
        <taxon>Fungi</taxon>
        <taxon>Fungi incertae sedis</taxon>
        <taxon>Zoopagomycota</taxon>
        <taxon>Kickxellomycotina</taxon>
        <taxon>Kickxellomycetes</taxon>
        <taxon>Kickxellales</taxon>
        <taxon>Kickxellaceae</taxon>
        <taxon>Coemansia</taxon>
    </lineage>
</organism>
<evidence type="ECO:0000313" key="3">
    <source>
        <dbReference type="EMBL" id="KAJ1998580.1"/>
    </source>
</evidence>
<dbReference type="GO" id="GO:0005802">
    <property type="term" value="C:trans-Golgi network"/>
    <property type="evidence" value="ECO:0007669"/>
    <property type="project" value="TreeGrafter"/>
</dbReference>
<protein>
    <recommendedName>
        <fullName evidence="2">Trs120/TRAPPC9 N-terminal domain-containing protein</fullName>
    </recommendedName>
</protein>
<sequence>MATSEDQSDYSRSRRSLSAIRSPSHSASFSDSQIESTSGRHFLTASTVTPVDAARIRVLLVPIGQVRQGQLQHWVDAIAQFSLVPITDLLPHVDAVLASNYDASAGAGMTTVEGMLRFHFTSTIGEEHEYLEGLQTYRQILGVIGIVDCEMCDDMQAAYDEFIHELSRHTTAVAYRCLAFDPQPDQLDNVPDVTVIPNAGGSLLFYLQTLLSDFAGSMVSALSLMAGSIEGRADLESPAQSRFSFQSRGTAALGRDGLSPTGSAFSEGRANRNSMSESQAAAAAATAARATIGRRSAAGGSARRQSMPSTPSDEQTQNSATGSPGGYSGRGRHGGEIDREVVAPQISQIEQTISSPATQAMSPRDKWMRNNSSSALGSGDSASAGRLKKLQGDLYL</sequence>
<keyword evidence="4" id="KW-1185">Reference proteome</keyword>
<reference evidence="3" key="1">
    <citation type="submission" date="2022-07" db="EMBL/GenBank/DDBJ databases">
        <title>Phylogenomic reconstructions and comparative analyses of Kickxellomycotina fungi.</title>
        <authorList>
            <person name="Reynolds N.K."/>
            <person name="Stajich J.E."/>
            <person name="Barry K."/>
            <person name="Grigoriev I.V."/>
            <person name="Crous P."/>
            <person name="Smith M.E."/>
        </authorList>
    </citation>
    <scope>NUCLEOTIDE SEQUENCE</scope>
    <source>
        <strain evidence="3">IMI 214461</strain>
    </source>
</reference>